<gene>
    <name evidence="2" type="ORF">J7W16_03760</name>
</gene>
<feature type="transmembrane region" description="Helical" evidence="1">
    <location>
        <begin position="69"/>
        <end position="87"/>
    </location>
</feature>
<keyword evidence="1" id="KW-0472">Membrane</keyword>
<proteinExistence type="predicted"/>
<accession>A0A940WTA0</accession>
<keyword evidence="1" id="KW-1133">Transmembrane helix</keyword>
<protein>
    <recommendedName>
        <fullName evidence="4">DUF3953 domain-containing protein</fullName>
    </recommendedName>
</protein>
<keyword evidence="3" id="KW-1185">Reference proteome</keyword>
<evidence type="ECO:0000256" key="1">
    <source>
        <dbReference type="SAM" id="Phobius"/>
    </source>
</evidence>
<evidence type="ECO:0008006" key="4">
    <source>
        <dbReference type="Google" id="ProtNLM"/>
    </source>
</evidence>
<sequence length="88" mass="10154">MNENDDKKVSYLIIFFGGVGTILILLGAINLFENGYLEGYYFVLFGFLLLISYINYLESKAGVSKKITWLRVLLSIIVTFILSYFLYF</sequence>
<keyword evidence="1" id="KW-0812">Transmembrane</keyword>
<evidence type="ECO:0000313" key="3">
    <source>
        <dbReference type="Proteomes" id="UP000678228"/>
    </source>
</evidence>
<dbReference type="RefSeq" id="WP_210595843.1">
    <property type="nucleotide sequence ID" value="NZ_JAGKSQ010000001.1"/>
</dbReference>
<reference evidence="2" key="1">
    <citation type="submission" date="2021-03" db="EMBL/GenBank/DDBJ databases">
        <title>Bacillus suaedae sp. nov., isolated from Suaeda aralocaspica.</title>
        <authorList>
            <person name="Lei R.F.R."/>
        </authorList>
    </citation>
    <scope>NUCLEOTIDE SEQUENCE</scope>
    <source>
        <strain evidence="2">YZJH907-2</strain>
    </source>
</reference>
<evidence type="ECO:0000313" key="2">
    <source>
        <dbReference type="EMBL" id="MBP3950237.1"/>
    </source>
</evidence>
<dbReference type="Proteomes" id="UP000678228">
    <property type="component" value="Unassembled WGS sequence"/>
</dbReference>
<feature type="transmembrane region" description="Helical" evidence="1">
    <location>
        <begin position="12"/>
        <end position="33"/>
    </location>
</feature>
<feature type="transmembrane region" description="Helical" evidence="1">
    <location>
        <begin position="39"/>
        <end position="57"/>
    </location>
</feature>
<organism evidence="2 3">
    <name type="scientific">Halalkalibacter suaedae</name>
    <dbReference type="NCBI Taxonomy" id="2822140"/>
    <lineage>
        <taxon>Bacteria</taxon>
        <taxon>Bacillati</taxon>
        <taxon>Bacillota</taxon>
        <taxon>Bacilli</taxon>
        <taxon>Bacillales</taxon>
        <taxon>Bacillaceae</taxon>
        <taxon>Halalkalibacter</taxon>
    </lineage>
</organism>
<dbReference type="EMBL" id="JAGKSQ010000001">
    <property type="protein sequence ID" value="MBP3950237.1"/>
    <property type="molecule type" value="Genomic_DNA"/>
</dbReference>
<name>A0A940WTA0_9BACI</name>
<dbReference type="AlphaFoldDB" id="A0A940WTA0"/>
<comment type="caution">
    <text evidence="2">The sequence shown here is derived from an EMBL/GenBank/DDBJ whole genome shotgun (WGS) entry which is preliminary data.</text>
</comment>